<accession>A0A9Q1H1E0</accession>
<feature type="region of interest" description="Disordered" evidence="1">
    <location>
        <begin position="1"/>
        <end position="21"/>
    </location>
</feature>
<feature type="region of interest" description="Disordered" evidence="1">
    <location>
        <begin position="198"/>
        <end position="224"/>
    </location>
</feature>
<sequence>MVDQGGKKVNRNSSDGRILGVPRNDVSVKVFTKRNSDAASKAAESGRKHVTLTLRDVTDYEVWNPVTVSKLKVKNKPNASAHVRENTTTEQKWEPYGRKPYSTTLPRLQYSQSMPTLNFRHGFSLDDVRNDGLKLPDSKSNSPSQKTRTKSHDATPLKSSGLKVGLRRSLSDMDQSIEQARLAQVRDKLGSGMVTVNIDSKDISSPPFRKTSHTAKNSTSRPFRHRIRPSTSINRVEYIGDTSRNSKPTPTVDKSFDDKYGNSSVQRLDQSDYISLAISNTKFVGHRQRPKVKGQEEPGDESIKPSKSVRFGLRDEIFEYEREREECKSSLSSH</sequence>
<dbReference type="Proteomes" id="UP001152320">
    <property type="component" value="Chromosome 12"/>
</dbReference>
<reference evidence="2" key="1">
    <citation type="submission" date="2021-10" db="EMBL/GenBank/DDBJ databases">
        <title>Tropical sea cucumber genome reveals ecological adaptation and Cuvierian tubules defense mechanism.</title>
        <authorList>
            <person name="Chen T."/>
        </authorList>
    </citation>
    <scope>NUCLEOTIDE SEQUENCE</scope>
    <source>
        <strain evidence="2">Nanhai2018</strain>
        <tissue evidence="2">Muscle</tissue>
    </source>
</reference>
<feature type="region of interest" description="Disordered" evidence="1">
    <location>
        <begin position="77"/>
        <end position="98"/>
    </location>
</feature>
<feature type="compositionally biased region" description="Basic and acidic residues" evidence="1">
    <location>
        <begin position="293"/>
        <end position="304"/>
    </location>
</feature>
<evidence type="ECO:0000313" key="3">
    <source>
        <dbReference type="Proteomes" id="UP001152320"/>
    </source>
</evidence>
<feature type="region of interest" description="Disordered" evidence="1">
    <location>
        <begin position="240"/>
        <end position="260"/>
    </location>
</feature>
<keyword evidence="3" id="KW-1185">Reference proteome</keyword>
<feature type="compositionally biased region" description="Basic and acidic residues" evidence="1">
    <location>
        <begin position="82"/>
        <end position="97"/>
    </location>
</feature>
<gene>
    <name evidence="2" type="ORF">HOLleu_24704</name>
</gene>
<proteinExistence type="predicted"/>
<organism evidence="2 3">
    <name type="scientific">Holothuria leucospilota</name>
    <name type="common">Black long sea cucumber</name>
    <name type="synonym">Mertensiothuria leucospilota</name>
    <dbReference type="NCBI Taxonomy" id="206669"/>
    <lineage>
        <taxon>Eukaryota</taxon>
        <taxon>Metazoa</taxon>
        <taxon>Echinodermata</taxon>
        <taxon>Eleutherozoa</taxon>
        <taxon>Echinozoa</taxon>
        <taxon>Holothuroidea</taxon>
        <taxon>Aspidochirotacea</taxon>
        <taxon>Aspidochirotida</taxon>
        <taxon>Holothuriidae</taxon>
        <taxon>Holothuria</taxon>
    </lineage>
</organism>
<comment type="caution">
    <text evidence="2">The sequence shown here is derived from an EMBL/GenBank/DDBJ whole genome shotgun (WGS) entry which is preliminary data.</text>
</comment>
<dbReference type="AlphaFoldDB" id="A0A9Q1H1E0"/>
<protein>
    <submittedName>
        <fullName evidence="2">Uncharacterized protein</fullName>
    </submittedName>
</protein>
<dbReference type="OrthoDB" id="10557224at2759"/>
<evidence type="ECO:0000313" key="2">
    <source>
        <dbReference type="EMBL" id="KAJ8031497.1"/>
    </source>
</evidence>
<name>A0A9Q1H1E0_HOLLE</name>
<evidence type="ECO:0000256" key="1">
    <source>
        <dbReference type="SAM" id="MobiDB-lite"/>
    </source>
</evidence>
<feature type="region of interest" description="Disordered" evidence="1">
    <location>
        <begin position="284"/>
        <end position="308"/>
    </location>
</feature>
<feature type="region of interest" description="Disordered" evidence="1">
    <location>
        <begin position="130"/>
        <end position="162"/>
    </location>
</feature>
<dbReference type="EMBL" id="JAIZAY010000012">
    <property type="protein sequence ID" value="KAJ8031497.1"/>
    <property type="molecule type" value="Genomic_DNA"/>
</dbReference>